<protein>
    <recommendedName>
        <fullName evidence="5">Integrase catalytic domain-containing protein</fullName>
    </recommendedName>
</protein>
<keyword evidence="1" id="KW-0175">Coiled coil</keyword>
<evidence type="ECO:0008006" key="5">
    <source>
        <dbReference type="Google" id="ProtNLM"/>
    </source>
</evidence>
<accession>A0ABX9MYW9</accession>
<keyword evidence="4" id="KW-1185">Reference proteome</keyword>
<reference evidence="3 4" key="1">
    <citation type="submission" date="2017-08" db="EMBL/GenBank/DDBJ databases">
        <title>Pusillimonas indicus sp. nov., a member of the family Alcaligenaceae isolated from surface seawater.</title>
        <authorList>
            <person name="Li J."/>
        </authorList>
    </citation>
    <scope>NUCLEOTIDE SEQUENCE [LARGE SCALE GENOMIC DNA]</scope>
    <source>
        <strain evidence="3 4">17-4A</strain>
    </source>
</reference>
<evidence type="ECO:0000256" key="2">
    <source>
        <dbReference type="SAM" id="MobiDB-lite"/>
    </source>
</evidence>
<name>A0ABX9MYW9_9BURK</name>
<dbReference type="RefSeq" id="WP_119441645.1">
    <property type="nucleotide sequence ID" value="NZ_CP170494.1"/>
</dbReference>
<evidence type="ECO:0000256" key="1">
    <source>
        <dbReference type="SAM" id="Coils"/>
    </source>
</evidence>
<proteinExistence type="predicted"/>
<organism evidence="3 4">
    <name type="scientific">Neopusillimonas maritima</name>
    <dbReference type="NCBI Taxonomy" id="2026239"/>
    <lineage>
        <taxon>Bacteria</taxon>
        <taxon>Pseudomonadati</taxon>
        <taxon>Pseudomonadota</taxon>
        <taxon>Betaproteobacteria</taxon>
        <taxon>Burkholderiales</taxon>
        <taxon>Alcaligenaceae</taxon>
        <taxon>Neopusillimonas</taxon>
    </lineage>
</organism>
<evidence type="ECO:0000313" key="4">
    <source>
        <dbReference type="Proteomes" id="UP000266483"/>
    </source>
</evidence>
<dbReference type="Proteomes" id="UP000266483">
    <property type="component" value="Unassembled WGS sequence"/>
</dbReference>
<feature type="region of interest" description="Disordered" evidence="2">
    <location>
        <begin position="420"/>
        <end position="450"/>
    </location>
</feature>
<comment type="caution">
    <text evidence="3">The sequence shown here is derived from an EMBL/GenBank/DDBJ whole genome shotgun (WGS) entry which is preliminary data.</text>
</comment>
<gene>
    <name evidence="3" type="ORF">CJO09_06530</name>
</gene>
<dbReference type="EMBL" id="NQOU01000002">
    <property type="protein sequence ID" value="RII83254.1"/>
    <property type="molecule type" value="Genomic_DNA"/>
</dbReference>
<feature type="coiled-coil region" evidence="1">
    <location>
        <begin position="601"/>
        <end position="628"/>
    </location>
</feature>
<evidence type="ECO:0000313" key="3">
    <source>
        <dbReference type="EMBL" id="RII83254.1"/>
    </source>
</evidence>
<sequence length="677" mass="76664">MQRGSALIVPQGLGPLEAGLTYHLLRHNRVIRTVQLVLFTQTKHRWLAHLYSLESATFEDALVRGLITKAPYDNGAPFLRTLDGKDPLSLDLERQTRKRVSDFDRATERLTKISPLLNQENDILCSANPEAVINAFARKHNLNEQRTRFWFFAYLCFSRDMRVLVPHYFECGKWDRLQKPNGPKFGRHSISKGALSGQRLNSETIERLVKAYYKYAKEGSTLTSIYQEAMRKDFGATLVNDDIGIPRLISTTGSILPTFDQFRYQIHKAVGQDKVQALRWGQARFRRSKQPHRGKFTTNVSNLYESVEADAYYTDERPRSNWGEGHLDPLCVTRLVDVASGMRLGIGFAIGSESSESYNAAMFCAAIPKTVFCKLFGIDINEAEWPSQGLPTTLITDRGPGIKRARIDPSGLLHGPAIHEFTPSGQGQSKALVESSQRRRTKLEGPNQHSESNLTFHQMMVREIRRVLLENKTADTTSRLTPEMLQQHTAATPLGVWRFLDARARNDGTTPTFDQAVRSFLMSTEVSLSRAGVMLKSQAYSSAALRNTKLIQQLGGTTIRIKAYVLAACVRHIWVEIDGKLLQLDAQLSLRDDTQMLYRTFNELNDENRELSKQKSKLRQDKQSLAVAQQNLLLSEHGGDWNAAKRLRGKRKRTPEAKAEQAVVLETYDRKMERVDG</sequence>